<accession>A0ABQ9IJG9</accession>
<gene>
    <name evidence="1" type="ORF">PR048_002134</name>
</gene>
<protein>
    <submittedName>
        <fullName evidence="1">Uncharacterized protein</fullName>
    </submittedName>
</protein>
<evidence type="ECO:0000313" key="1">
    <source>
        <dbReference type="EMBL" id="KAJ8896789.1"/>
    </source>
</evidence>
<dbReference type="Proteomes" id="UP001159363">
    <property type="component" value="Chromosome 1"/>
</dbReference>
<dbReference type="Gene3D" id="2.30.30.850">
    <property type="match status" value="1"/>
</dbReference>
<dbReference type="EMBL" id="JARBHB010000001">
    <property type="protein sequence ID" value="KAJ8896789.1"/>
    <property type="molecule type" value="Genomic_DNA"/>
</dbReference>
<evidence type="ECO:0000313" key="2">
    <source>
        <dbReference type="Proteomes" id="UP001159363"/>
    </source>
</evidence>
<reference evidence="1 2" key="1">
    <citation type="submission" date="2023-02" db="EMBL/GenBank/DDBJ databases">
        <title>LHISI_Scaffold_Assembly.</title>
        <authorList>
            <person name="Stuart O.P."/>
            <person name="Cleave R."/>
            <person name="Magrath M.J.L."/>
            <person name="Mikheyev A.S."/>
        </authorList>
    </citation>
    <scope>NUCLEOTIDE SEQUENCE [LARGE SCALE GENOMIC DNA]</scope>
    <source>
        <strain evidence="1">Daus_M_001</strain>
        <tissue evidence="1">Leg muscle</tissue>
    </source>
</reference>
<feature type="non-terminal residue" evidence="1">
    <location>
        <position position="171"/>
    </location>
</feature>
<proteinExistence type="predicted"/>
<keyword evidence="2" id="KW-1185">Reference proteome</keyword>
<comment type="caution">
    <text evidence="1">The sequence shown here is derived from an EMBL/GenBank/DDBJ whole genome shotgun (WGS) entry which is preliminary data.</text>
</comment>
<sequence>MLHGQEAVRPINVPFRKFPTMSVDWETQLQNDREQAEINLLHNQQAQKLYFDKKHNKNSFQVGQYVWVKNHARHKSLEYKFKGPYLIEQNCRAFYAVEDMMSASQAVLFVLSECAVQVSQSGTKFLTHAGIYWTLLTTALRYGYSFPLVYTVPLSTPMLPDSLEISTNKAY</sequence>
<organism evidence="1 2">
    <name type="scientific">Dryococelus australis</name>
    <dbReference type="NCBI Taxonomy" id="614101"/>
    <lineage>
        <taxon>Eukaryota</taxon>
        <taxon>Metazoa</taxon>
        <taxon>Ecdysozoa</taxon>
        <taxon>Arthropoda</taxon>
        <taxon>Hexapoda</taxon>
        <taxon>Insecta</taxon>
        <taxon>Pterygota</taxon>
        <taxon>Neoptera</taxon>
        <taxon>Polyneoptera</taxon>
        <taxon>Phasmatodea</taxon>
        <taxon>Verophasmatodea</taxon>
        <taxon>Anareolatae</taxon>
        <taxon>Phasmatidae</taxon>
        <taxon>Eurycanthinae</taxon>
        <taxon>Dryococelus</taxon>
    </lineage>
</organism>
<name>A0ABQ9IJG9_9NEOP</name>